<gene>
    <name evidence="5" type="ORF">OCBIM_22019708mg</name>
</gene>
<dbReference type="KEGG" id="obi:106872044"/>
<dbReference type="SUPFAM" id="SSF50405">
    <property type="entry name" value="Actin-crosslinking proteins"/>
    <property type="match status" value="1"/>
</dbReference>
<comment type="subcellular location">
    <subcellularLocation>
        <location evidence="1">Nucleus</location>
        <location evidence="1">Nucleolus</location>
    </subcellularLocation>
</comment>
<keyword evidence="3" id="KW-0539">Nucleus</keyword>
<evidence type="ECO:0000256" key="3">
    <source>
        <dbReference type="ARBA" id="ARBA00023242"/>
    </source>
</evidence>
<dbReference type="GO" id="GO:0005730">
    <property type="term" value="C:nucleolus"/>
    <property type="evidence" value="ECO:0007669"/>
    <property type="project" value="UniProtKB-SubCell"/>
</dbReference>
<dbReference type="AlphaFoldDB" id="A0A0L8H940"/>
<dbReference type="GO" id="GO:0051015">
    <property type="term" value="F:actin filament binding"/>
    <property type="evidence" value="ECO:0007669"/>
    <property type="project" value="TreeGrafter"/>
</dbReference>
<accession>A0A0L8H940</accession>
<reference evidence="5" key="1">
    <citation type="submission" date="2015-07" db="EMBL/GenBank/DDBJ databases">
        <title>MeaNS - Measles Nucleotide Surveillance Program.</title>
        <authorList>
            <person name="Tran T."/>
            <person name="Druce J."/>
        </authorList>
    </citation>
    <scope>NUCLEOTIDE SEQUENCE</scope>
    <source>
        <strain evidence="5">UCB-OBI-ISO-001</strain>
        <tissue evidence="5">Gonad</tissue>
    </source>
</reference>
<evidence type="ECO:0000256" key="2">
    <source>
        <dbReference type="ARBA" id="ARBA00010878"/>
    </source>
</evidence>
<dbReference type="InterPro" id="IPR010414">
    <property type="entry name" value="FRG1"/>
</dbReference>
<dbReference type="Gene3D" id="2.80.10.50">
    <property type="match status" value="1"/>
</dbReference>
<dbReference type="CDD" id="cd23338">
    <property type="entry name" value="beta-trefoil_FSCN_FRG1"/>
    <property type="match status" value="1"/>
</dbReference>
<dbReference type="OMA" id="IEQWEPI"/>
<dbReference type="OrthoDB" id="5539371at2759"/>
<feature type="compositionally biased region" description="Basic residues" evidence="4">
    <location>
        <begin position="15"/>
        <end position="28"/>
    </location>
</feature>
<dbReference type="STRING" id="37653.A0A0L8H940"/>
<dbReference type="EMBL" id="KQ418804">
    <property type="protein sequence ID" value="KOF85801.1"/>
    <property type="molecule type" value="Genomic_DNA"/>
</dbReference>
<dbReference type="PANTHER" id="PTHR12928:SF0">
    <property type="entry name" value="FSHD REGION GENE 1"/>
    <property type="match status" value="1"/>
</dbReference>
<comment type="similarity">
    <text evidence="2">Belongs to the FRG1 family.</text>
</comment>
<dbReference type="GO" id="GO:0071013">
    <property type="term" value="C:catalytic step 2 spliceosome"/>
    <property type="evidence" value="ECO:0007669"/>
    <property type="project" value="TreeGrafter"/>
</dbReference>
<proteinExistence type="inferred from homology"/>
<evidence type="ECO:0000256" key="1">
    <source>
        <dbReference type="ARBA" id="ARBA00004604"/>
    </source>
</evidence>
<protein>
    <submittedName>
        <fullName evidence="5">Uncharacterized protein</fullName>
    </submittedName>
</protein>
<feature type="region of interest" description="Disordered" evidence="4">
    <location>
        <begin position="15"/>
        <end position="39"/>
    </location>
</feature>
<dbReference type="GO" id="GO:0055120">
    <property type="term" value="C:striated muscle dense body"/>
    <property type="evidence" value="ECO:0007669"/>
    <property type="project" value="TreeGrafter"/>
</dbReference>
<evidence type="ECO:0000256" key="4">
    <source>
        <dbReference type="SAM" id="MobiDB-lite"/>
    </source>
</evidence>
<dbReference type="InterPro" id="IPR008999">
    <property type="entry name" value="Actin-crosslinking"/>
</dbReference>
<organism evidence="5">
    <name type="scientific">Octopus bimaculoides</name>
    <name type="common">California two-spotted octopus</name>
    <dbReference type="NCBI Taxonomy" id="37653"/>
    <lineage>
        <taxon>Eukaryota</taxon>
        <taxon>Metazoa</taxon>
        <taxon>Spiralia</taxon>
        <taxon>Lophotrochozoa</taxon>
        <taxon>Mollusca</taxon>
        <taxon>Cephalopoda</taxon>
        <taxon>Coleoidea</taxon>
        <taxon>Octopodiformes</taxon>
        <taxon>Octopoda</taxon>
        <taxon>Incirrata</taxon>
        <taxon>Octopodidae</taxon>
        <taxon>Octopus</taxon>
    </lineage>
</organism>
<dbReference type="PANTHER" id="PTHR12928">
    <property type="entry name" value="FRG1 PROTEIN"/>
    <property type="match status" value="1"/>
</dbReference>
<evidence type="ECO:0000313" key="5">
    <source>
        <dbReference type="EMBL" id="KOF85801.1"/>
    </source>
</evidence>
<name>A0A0L8H940_OCTBM</name>
<dbReference type="Pfam" id="PF06229">
    <property type="entry name" value="FRG1"/>
    <property type="match status" value="1"/>
</dbReference>
<sequence length="258" mass="28845">MADSYSFVKGGRLKVKGQKKHKKHKKRTHDAISGPEESKLVDTDHSGWWSVSSIDDLTGPIAVEMKPLHYINSLDNGLFELGPEHAEQEPPDPTEIITAIKVNETKIALKSGYGKYISVEKSGEVVGRSDAIGEREQWEPVFQDGKTAICGPNGCFLSSDEDGNITCIKSKAGPNEMVCLKSCTDNTPDPKADIPIEERASVRQAEINYVKKFQSFQDRRLRVNKDDVKVLKKAKKEGTLHGNLLDRREKMKSDRYCK</sequence>